<dbReference type="PROSITE" id="PS51296">
    <property type="entry name" value="RIESKE"/>
    <property type="match status" value="1"/>
</dbReference>
<dbReference type="Gene3D" id="2.102.10.10">
    <property type="entry name" value="Rieske [2Fe-2S] iron-sulphur domain"/>
    <property type="match status" value="1"/>
</dbReference>
<dbReference type="STRING" id="208445.SAMN04489727_6481"/>
<accession>A0A1H4Y0V1</accession>
<feature type="domain" description="Rieske" evidence="5">
    <location>
        <begin position="6"/>
        <end position="100"/>
    </location>
</feature>
<dbReference type="CDD" id="cd03528">
    <property type="entry name" value="Rieske_RO_ferredoxin"/>
    <property type="match status" value="1"/>
</dbReference>
<evidence type="ECO:0000256" key="4">
    <source>
        <dbReference type="ARBA" id="ARBA00023014"/>
    </source>
</evidence>
<dbReference type="GO" id="GO:0016705">
    <property type="term" value="F:oxidoreductase activity, acting on paired donors, with incorporation or reduction of molecular oxygen"/>
    <property type="evidence" value="ECO:0007669"/>
    <property type="project" value="UniProtKB-ARBA"/>
</dbReference>
<keyword evidence="3" id="KW-0408">Iron</keyword>
<evidence type="ECO:0000259" key="5">
    <source>
        <dbReference type="PROSITE" id="PS51296"/>
    </source>
</evidence>
<dbReference type="EMBL" id="FNSO01000004">
    <property type="protein sequence ID" value="SED11586.1"/>
    <property type="molecule type" value="Genomic_DNA"/>
</dbReference>
<keyword evidence="6" id="KW-0560">Oxidoreductase</keyword>
<keyword evidence="1" id="KW-0001">2Fe-2S</keyword>
<dbReference type="GO" id="GO:0046872">
    <property type="term" value="F:metal ion binding"/>
    <property type="evidence" value="ECO:0007669"/>
    <property type="project" value="UniProtKB-KW"/>
</dbReference>
<name>A0A1H4Y0V1_9PSEU</name>
<evidence type="ECO:0000256" key="1">
    <source>
        <dbReference type="ARBA" id="ARBA00022714"/>
    </source>
</evidence>
<dbReference type="InterPro" id="IPR017941">
    <property type="entry name" value="Rieske_2Fe-2S"/>
</dbReference>
<dbReference type="RefSeq" id="WP_091314455.1">
    <property type="nucleotide sequence ID" value="NZ_FNSO01000004.1"/>
</dbReference>
<dbReference type="GO" id="GO:0051213">
    <property type="term" value="F:dioxygenase activity"/>
    <property type="evidence" value="ECO:0007669"/>
    <property type="project" value="UniProtKB-KW"/>
</dbReference>
<proteinExistence type="predicted"/>
<evidence type="ECO:0000256" key="3">
    <source>
        <dbReference type="ARBA" id="ARBA00023004"/>
    </source>
</evidence>
<dbReference type="Proteomes" id="UP000199622">
    <property type="component" value="Unassembled WGS sequence"/>
</dbReference>
<dbReference type="GO" id="GO:0051537">
    <property type="term" value="F:2 iron, 2 sulfur cluster binding"/>
    <property type="evidence" value="ECO:0007669"/>
    <property type="project" value="UniProtKB-KW"/>
</dbReference>
<evidence type="ECO:0000256" key="2">
    <source>
        <dbReference type="ARBA" id="ARBA00022723"/>
    </source>
</evidence>
<dbReference type="OrthoDB" id="147178at2"/>
<dbReference type="InterPro" id="IPR036922">
    <property type="entry name" value="Rieske_2Fe-2S_sf"/>
</dbReference>
<evidence type="ECO:0000313" key="7">
    <source>
        <dbReference type="Proteomes" id="UP000199622"/>
    </source>
</evidence>
<evidence type="ECO:0000313" key="6">
    <source>
        <dbReference type="EMBL" id="SED11586.1"/>
    </source>
</evidence>
<dbReference type="SUPFAM" id="SSF50022">
    <property type="entry name" value="ISP domain"/>
    <property type="match status" value="1"/>
</dbReference>
<keyword evidence="2" id="KW-0479">Metal-binding</keyword>
<protein>
    <submittedName>
        <fullName evidence="6">3-phenylpropionate/trans-cinnamate dioxygenase ferredoxin subunit</fullName>
    </submittedName>
</protein>
<dbReference type="PANTHER" id="PTHR21496:SF23">
    <property type="entry name" value="3-PHENYLPROPIONATE_CINNAMIC ACID DIOXYGENASE FERREDOXIN SUBUNIT"/>
    <property type="match status" value="1"/>
</dbReference>
<gene>
    <name evidence="6" type="ORF">SAMN04489727_6481</name>
</gene>
<reference evidence="7" key="1">
    <citation type="submission" date="2016-10" db="EMBL/GenBank/DDBJ databases">
        <authorList>
            <person name="Varghese N."/>
            <person name="Submissions S."/>
        </authorList>
    </citation>
    <scope>NUCLEOTIDE SEQUENCE [LARGE SCALE GENOMIC DNA]</scope>
    <source>
        <strain evidence="7">DSM 44544</strain>
    </source>
</reference>
<dbReference type="AlphaFoldDB" id="A0A1H4Y0V1"/>
<sequence>MTRAAVFAGRAADIPEGAAVVVELDARVAVFNVAGEFLAVEDRCSHQEAFLSKGFVDGRTVECPLHASCFDLRTGRPSGPPAVRPVRTYPVVVRDGSVFVTRPAP</sequence>
<keyword evidence="4" id="KW-0411">Iron-sulfur</keyword>
<keyword evidence="7" id="KW-1185">Reference proteome</keyword>
<dbReference type="Pfam" id="PF00355">
    <property type="entry name" value="Rieske"/>
    <property type="match status" value="1"/>
</dbReference>
<dbReference type="NCBIfam" id="NF007422">
    <property type="entry name" value="PRK09965.1"/>
    <property type="match status" value="1"/>
</dbReference>
<organism evidence="6 7">
    <name type="scientific">Amycolatopsis tolypomycina</name>
    <dbReference type="NCBI Taxonomy" id="208445"/>
    <lineage>
        <taxon>Bacteria</taxon>
        <taxon>Bacillati</taxon>
        <taxon>Actinomycetota</taxon>
        <taxon>Actinomycetes</taxon>
        <taxon>Pseudonocardiales</taxon>
        <taxon>Pseudonocardiaceae</taxon>
        <taxon>Amycolatopsis</taxon>
    </lineage>
</organism>
<keyword evidence="6" id="KW-0223">Dioxygenase</keyword>
<dbReference type="GO" id="GO:0004497">
    <property type="term" value="F:monooxygenase activity"/>
    <property type="evidence" value="ECO:0007669"/>
    <property type="project" value="UniProtKB-ARBA"/>
</dbReference>
<dbReference type="PANTHER" id="PTHR21496">
    <property type="entry name" value="FERREDOXIN-RELATED"/>
    <property type="match status" value="1"/>
</dbReference>